<sequence length="399" mass="41666">MKKILYLFTMVTALVFTSCTNDDHNAPGEFNGESKIYQLESRSNNDIKGTATIVENADGSATVNLKLDGTATGSHPAHIHANSAAESGDIIVDLTPVDGATGESTTIISARKDGTKITYDQILELDGYINVHQSASDLGTLIAQGDIGINELVGESKEYELNSVVVPTIKGTATIHKRISGASLLEIELEGTPEDGEHPAHIHANTAAESGDILISLSSVNGKSRKSWTHIEADNEGTEVMYEDLLEYNGYINVHLSGEELGVIVAQGDIGQNELTGNQKSYNLVSVANASISGTATFSERVNKQTLVTLELAGTTAGGIHPAHIHMGSVADAPGDIVVSLTNVIGATGISKTNVAQLDAGGAVDYEALLAIDGYINVHLGADQLGTLIAQGNVGANVN</sequence>
<dbReference type="InterPro" id="IPR010895">
    <property type="entry name" value="CHRD"/>
</dbReference>
<protein>
    <recommendedName>
        <fullName evidence="2">CHRD domain-containing protein</fullName>
    </recommendedName>
</protein>
<dbReference type="Gene3D" id="2.60.40.200">
    <property type="entry name" value="Superoxide dismutase, copper/zinc binding domain"/>
    <property type="match status" value="1"/>
</dbReference>
<reference evidence="3" key="1">
    <citation type="journal article" date="2014" name="Int. J. Syst. Evol. Microbiol.">
        <title>Complete genome sequence of Corynebacterium casei LMG S-19264T (=DSM 44701T), isolated from a smear-ripened cheese.</title>
        <authorList>
            <consortium name="US DOE Joint Genome Institute (JGI-PGF)"/>
            <person name="Walter F."/>
            <person name="Albersmeier A."/>
            <person name="Kalinowski J."/>
            <person name="Ruckert C."/>
        </authorList>
    </citation>
    <scope>NUCLEOTIDE SEQUENCE</scope>
    <source>
        <strain evidence="3">KCTC 12113</strain>
    </source>
</reference>
<feature type="domain" description="CHRD" evidence="2">
    <location>
        <begin position="47"/>
        <end position="136"/>
    </location>
</feature>
<dbReference type="Pfam" id="PF07452">
    <property type="entry name" value="CHRD"/>
    <property type="match status" value="1"/>
</dbReference>
<evidence type="ECO:0000259" key="2">
    <source>
        <dbReference type="Pfam" id="PF07452"/>
    </source>
</evidence>
<evidence type="ECO:0000256" key="1">
    <source>
        <dbReference type="ARBA" id="ARBA00010457"/>
    </source>
</evidence>
<dbReference type="GO" id="GO:0006801">
    <property type="term" value="P:superoxide metabolic process"/>
    <property type="evidence" value="ECO:0007669"/>
    <property type="project" value="InterPro"/>
</dbReference>
<dbReference type="PROSITE" id="PS51257">
    <property type="entry name" value="PROKAR_LIPOPROTEIN"/>
    <property type="match status" value="1"/>
</dbReference>
<dbReference type="GO" id="GO:0046872">
    <property type="term" value="F:metal ion binding"/>
    <property type="evidence" value="ECO:0007669"/>
    <property type="project" value="InterPro"/>
</dbReference>
<comment type="similarity">
    <text evidence="1">Belongs to the Cu-Zn superoxide dismutase family.</text>
</comment>
<dbReference type="AlphaFoldDB" id="A0A918MQL7"/>
<dbReference type="SUPFAM" id="SSF49329">
    <property type="entry name" value="Cu,Zn superoxide dismutase-like"/>
    <property type="match status" value="3"/>
</dbReference>
<proteinExistence type="inferred from homology"/>
<dbReference type="InterPro" id="IPR036423">
    <property type="entry name" value="SOD-like_Cu/Zn_dom_sf"/>
</dbReference>
<evidence type="ECO:0000313" key="4">
    <source>
        <dbReference type="Proteomes" id="UP000634668"/>
    </source>
</evidence>
<dbReference type="RefSeq" id="WP_026814280.1">
    <property type="nucleotide sequence ID" value="NZ_BMWP01000025.1"/>
</dbReference>
<gene>
    <name evidence="3" type="ORF">GCM10007383_31170</name>
</gene>
<reference evidence="3" key="2">
    <citation type="submission" date="2020-09" db="EMBL/GenBank/DDBJ databases">
        <authorList>
            <person name="Sun Q."/>
            <person name="Kim S."/>
        </authorList>
    </citation>
    <scope>NUCLEOTIDE SEQUENCE</scope>
    <source>
        <strain evidence="3">KCTC 12113</strain>
    </source>
</reference>
<keyword evidence="4" id="KW-1185">Reference proteome</keyword>
<accession>A0A918MQL7</accession>
<dbReference type="Proteomes" id="UP000634668">
    <property type="component" value="Unassembled WGS sequence"/>
</dbReference>
<comment type="caution">
    <text evidence="3">The sequence shown here is derived from an EMBL/GenBank/DDBJ whole genome shotgun (WGS) entry which is preliminary data.</text>
</comment>
<evidence type="ECO:0000313" key="3">
    <source>
        <dbReference type="EMBL" id="GGW44482.1"/>
    </source>
</evidence>
<dbReference type="EMBL" id="BMWP01000025">
    <property type="protein sequence ID" value="GGW44482.1"/>
    <property type="molecule type" value="Genomic_DNA"/>
</dbReference>
<name>A0A918MQL7_9FLAO</name>
<organism evidence="3 4">
    <name type="scientific">Arenibacter certesii</name>
    <dbReference type="NCBI Taxonomy" id="228955"/>
    <lineage>
        <taxon>Bacteria</taxon>
        <taxon>Pseudomonadati</taxon>
        <taxon>Bacteroidota</taxon>
        <taxon>Flavobacteriia</taxon>
        <taxon>Flavobacteriales</taxon>
        <taxon>Flavobacteriaceae</taxon>
        <taxon>Arenibacter</taxon>
    </lineage>
</organism>